<dbReference type="EMBL" id="DTMQ01000014">
    <property type="protein sequence ID" value="HGE98879.1"/>
    <property type="molecule type" value="Genomic_DNA"/>
</dbReference>
<organism evidence="12">
    <name type="scientific">candidate division WOR-3 bacterium</name>
    <dbReference type="NCBI Taxonomy" id="2052148"/>
    <lineage>
        <taxon>Bacteria</taxon>
        <taxon>Bacteria division WOR-3</taxon>
    </lineage>
</organism>
<dbReference type="GO" id="GO:0006265">
    <property type="term" value="P:DNA topological change"/>
    <property type="evidence" value="ECO:0007669"/>
    <property type="project" value="UniProtKB-UniRule"/>
</dbReference>
<name>A0A7C3Z2B8_UNCW3</name>
<evidence type="ECO:0000256" key="9">
    <source>
        <dbReference type="ARBA" id="ARBA00023235"/>
    </source>
</evidence>
<comment type="subunit">
    <text evidence="10">Heterotetramer, composed of two GyrA and two GyrB chains. In the heterotetramer, GyrA contains the active site tyrosine that forms a transient covalent intermediate with DNA, while GyrB binds cofactors and catalyzes ATP hydrolysis.</text>
</comment>
<dbReference type="Pfam" id="PF00986">
    <property type="entry name" value="DNA_gyraseB_C"/>
    <property type="match status" value="1"/>
</dbReference>
<keyword evidence="3 10" id="KW-0479">Metal-binding</keyword>
<dbReference type="SMART" id="SM00387">
    <property type="entry name" value="HATPase_c"/>
    <property type="match status" value="1"/>
</dbReference>
<comment type="caution">
    <text evidence="12">The sequence shown here is derived from an EMBL/GenBank/DDBJ whole genome shotgun (WGS) entry which is preliminary data.</text>
</comment>
<evidence type="ECO:0000256" key="2">
    <source>
        <dbReference type="ARBA" id="ARBA00010708"/>
    </source>
</evidence>
<keyword evidence="5 10" id="KW-0067">ATP-binding</keyword>
<dbReference type="FunFam" id="3.30.565.10:FF:000002">
    <property type="entry name" value="DNA gyrase subunit B"/>
    <property type="match status" value="1"/>
</dbReference>
<evidence type="ECO:0000256" key="6">
    <source>
        <dbReference type="ARBA" id="ARBA00022842"/>
    </source>
</evidence>
<dbReference type="InterPro" id="IPR020568">
    <property type="entry name" value="Ribosomal_Su5_D2-typ_SF"/>
</dbReference>
<feature type="site" description="Interaction with DNA" evidence="10">
    <location>
        <position position="448"/>
    </location>
</feature>
<dbReference type="InterPro" id="IPR001241">
    <property type="entry name" value="Topo_IIA"/>
</dbReference>
<dbReference type="PANTHER" id="PTHR45866:SF1">
    <property type="entry name" value="DNA GYRASE SUBUNIT B, MITOCHONDRIAL"/>
    <property type="match status" value="1"/>
</dbReference>
<feature type="binding site" evidence="10">
    <location>
        <position position="496"/>
    </location>
    <ligand>
        <name>Mg(2+)</name>
        <dbReference type="ChEBI" id="CHEBI:18420"/>
        <label>2</label>
    </ligand>
</feature>
<dbReference type="GO" id="GO:0034335">
    <property type="term" value="F:DNA negative supercoiling activity"/>
    <property type="evidence" value="ECO:0007669"/>
    <property type="project" value="UniProtKB-ARBA"/>
</dbReference>
<dbReference type="InterPro" id="IPR000565">
    <property type="entry name" value="Topo_IIA_B"/>
</dbReference>
<feature type="site" description="Interaction with DNA" evidence="10">
    <location>
        <position position="445"/>
    </location>
</feature>
<dbReference type="SMART" id="SM00433">
    <property type="entry name" value="TOP2c"/>
    <property type="match status" value="1"/>
</dbReference>
<feature type="binding site" evidence="10">
    <location>
        <position position="494"/>
    </location>
    <ligand>
        <name>Mg(2+)</name>
        <dbReference type="ChEBI" id="CHEBI:18420"/>
        <label>1</label>
        <note>catalytic</note>
    </ligand>
</feature>
<dbReference type="SUPFAM" id="SSF55874">
    <property type="entry name" value="ATPase domain of HSP90 chaperone/DNA topoisomerase II/histidine kinase"/>
    <property type="match status" value="1"/>
</dbReference>
<keyword evidence="4 10" id="KW-0547">Nucleotide-binding</keyword>
<dbReference type="GO" id="GO:0046872">
    <property type="term" value="F:metal ion binding"/>
    <property type="evidence" value="ECO:0007669"/>
    <property type="project" value="UniProtKB-KW"/>
</dbReference>
<keyword evidence="9 10" id="KW-0413">Isomerase</keyword>
<feature type="binding site" evidence="10">
    <location>
        <position position="420"/>
    </location>
    <ligand>
        <name>Mg(2+)</name>
        <dbReference type="ChEBI" id="CHEBI:18420"/>
        <label>1</label>
        <note>catalytic</note>
    </ligand>
</feature>
<keyword evidence="8" id="KW-0238">DNA-binding</keyword>
<comment type="catalytic activity">
    <reaction evidence="1 10">
        <text>ATP-dependent breakage, passage and rejoining of double-stranded DNA.</text>
        <dbReference type="EC" id="5.6.2.2"/>
    </reaction>
</comment>
<comment type="cofactor">
    <cofactor evidence="10">
        <name>Mg(2+)</name>
        <dbReference type="ChEBI" id="CHEBI:18420"/>
    </cofactor>
    <cofactor evidence="10">
        <name>Mn(2+)</name>
        <dbReference type="ChEBI" id="CHEBI:29035"/>
    </cofactor>
    <cofactor evidence="10">
        <name>Ca(2+)</name>
        <dbReference type="ChEBI" id="CHEBI:29108"/>
    </cofactor>
    <text evidence="10">Binds two Mg(2+) per subunit. The magnesium ions form salt bridges with both the protein and the DNA. Can also accept other divalent metal cations, such as Mn(2+) or Ca(2+).</text>
</comment>
<dbReference type="GO" id="GO:0005737">
    <property type="term" value="C:cytoplasm"/>
    <property type="evidence" value="ECO:0007669"/>
    <property type="project" value="UniProtKB-SubCell"/>
</dbReference>
<dbReference type="NCBIfam" id="TIGR01059">
    <property type="entry name" value="gyrB"/>
    <property type="match status" value="1"/>
</dbReference>
<dbReference type="AlphaFoldDB" id="A0A7C3Z2B8"/>
<evidence type="ECO:0000256" key="1">
    <source>
        <dbReference type="ARBA" id="ARBA00000185"/>
    </source>
</evidence>
<feature type="domain" description="Toprim" evidence="11">
    <location>
        <begin position="414"/>
        <end position="529"/>
    </location>
</feature>
<dbReference type="InterPro" id="IPR011557">
    <property type="entry name" value="GyrB"/>
</dbReference>
<dbReference type="GO" id="GO:0006261">
    <property type="term" value="P:DNA-templated DNA replication"/>
    <property type="evidence" value="ECO:0007669"/>
    <property type="project" value="UniProtKB-UniRule"/>
</dbReference>
<dbReference type="GO" id="GO:0005694">
    <property type="term" value="C:chromosome"/>
    <property type="evidence" value="ECO:0007669"/>
    <property type="project" value="InterPro"/>
</dbReference>
<dbReference type="Pfam" id="PF01751">
    <property type="entry name" value="Toprim"/>
    <property type="match status" value="1"/>
</dbReference>
<dbReference type="NCBIfam" id="NF004189">
    <property type="entry name" value="PRK05644.1"/>
    <property type="match status" value="1"/>
</dbReference>
<evidence type="ECO:0000256" key="5">
    <source>
        <dbReference type="ARBA" id="ARBA00022840"/>
    </source>
</evidence>
<dbReference type="Pfam" id="PF02518">
    <property type="entry name" value="HATPase_c"/>
    <property type="match status" value="1"/>
</dbReference>
<dbReference type="EC" id="5.6.2.2" evidence="10"/>
<evidence type="ECO:0000313" key="12">
    <source>
        <dbReference type="EMBL" id="HGE98879.1"/>
    </source>
</evidence>
<keyword evidence="10" id="KW-0963">Cytoplasm</keyword>
<evidence type="ECO:0000256" key="10">
    <source>
        <dbReference type="HAMAP-Rule" id="MF_01898"/>
    </source>
</evidence>
<keyword evidence="7 10" id="KW-0799">Topoisomerase</keyword>
<evidence type="ECO:0000259" key="11">
    <source>
        <dbReference type="PROSITE" id="PS50880"/>
    </source>
</evidence>
<evidence type="ECO:0000256" key="7">
    <source>
        <dbReference type="ARBA" id="ARBA00023029"/>
    </source>
</evidence>
<dbReference type="NCBIfam" id="NF011501">
    <property type="entry name" value="PRK14939.1"/>
    <property type="match status" value="1"/>
</dbReference>
<dbReference type="InterPro" id="IPR014721">
    <property type="entry name" value="Ribsml_uS5_D2-typ_fold_subgr"/>
</dbReference>
<dbReference type="PANTHER" id="PTHR45866">
    <property type="entry name" value="DNA GYRASE/TOPOISOMERASE SUBUNIT B"/>
    <property type="match status" value="1"/>
</dbReference>
<sequence>MAEVYDAKKIHILKGLEAVRRRPAMYIGDVSTRGLHHLLSEVVDNSVDEALAGFCTEISVVLHKDNSVSVEDNGRGIPVDLHPTEKKPALEVVMTMLHTGAKFEGKVYTISGGLHGVGVSVVNALSEYLEAYVYRDGKIYYQRYERGETKTPLLIKGNTTKVGTKIVFRPDKKIFKKIEMDYDLVAMRLRELAYLVPTLKISLKDERSNREEKFHFPGGLLDFLKFLDEGRQRLHKPFYCKAAKDQMEVEIAFQYNDSYLENIFSFANTINTHEGGTHLSGFKAGLTRTLSEYARKENLLKDDLEIIGEDTREGLTAIVSLKIPEPQFEGQTKTKLGNSEAKSFVESVFSERLSSFLEENPRIANIIIGKVIQAAKSREAAKRARELARRRSLLESDTLPGKLADCATDNPDEAELYIVEGESAGGSTKQGRDRRFQAVLPLRGKILNVEKSGLNKTLANEEIRTIVSAIGSGIGEEEFNPEKVRYKKIIIMADADVDGSHIKTLLLTFFFRFMRPLIEAGYIYIAMPPLYRVKVGKEEHYFYSEEEKERFLKKLKGDKVEIQRYKGLGEMNPLQLWETTMNPEKRILKKVTLEDAAEADRIFSLLMGERVEARREFIEKNAKYVENLDI</sequence>
<dbReference type="InterPro" id="IPR002288">
    <property type="entry name" value="DNA_gyrase_B_C"/>
</dbReference>
<gene>
    <name evidence="10 12" type="primary">gyrB</name>
    <name evidence="12" type="ORF">ENX07_02240</name>
</gene>
<dbReference type="Gene3D" id="3.30.565.10">
    <property type="entry name" value="Histidine kinase-like ATPase, C-terminal domain"/>
    <property type="match status" value="1"/>
</dbReference>
<dbReference type="GO" id="GO:0005524">
    <property type="term" value="F:ATP binding"/>
    <property type="evidence" value="ECO:0007669"/>
    <property type="project" value="UniProtKB-UniRule"/>
</dbReference>
<dbReference type="HAMAP" id="MF_01898">
    <property type="entry name" value="GyrB"/>
    <property type="match status" value="1"/>
</dbReference>
<dbReference type="Gene3D" id="3.40.50.670">
    <property type="match status" value="1"/>
</dbReference>
<evidence type="ECO:0000256" key="4">
    <source>
        <dbReference type="ARBA" id="ARBA00022741"/>
    </source>
</evidence>
<evidence type="ECO:0000256" key="3">
    <source>
        <dbReference type="ARBA" id="ARBA00022723"/>
    </source>
</evidence>
<comment type="similarity">
    <text evidence="2 10">Belongs to the type II topoisomerase GyrB family.</text>
</comment>
<dbReference type="CDD" id="cd00822">
    <property type="entry name" value="TopoII_Trans_DNA_gyrase"/>
    <property type="match status" value="1"/>
</dbReference>
<dbReference type="PRINTS" id="PR00418">
    <property type="entry name" value="TPI2FAMILY"/>
</dbReference>
<dbReference type="PROSITE" id="PS50880">
    <property type="entry name" value="TOPRIM"/>
    <property type="match status" value="1"/>
</dbReference>
<proteinExistence type="inferred from homology"/>
<evidence type="ECO:0000256" key="8">
    <source>
        <dbReference type="ARBA" id="ARBA00023125"/>
    </source>
</evidence>
<dbReference type="InterPro" id="IPR013760">
    <property type="entry name" value="Topo_IIA-like_dom_sf"/>
</dbReference>
<dbReference type="InterPro" id="IPR034160">
    <property type="entry name" value="TOPRIM_GyrB"/>
</dbReference>
<reference evidence="12" key="1">
    <citation type="journal article" date="2020" name="mSystems">
        <title>Genome- and Community-Level Interaction Insights into Carbon Utilization and Element Cycling Functions of Hydrothermarchaeota in Hydrothermal Sediment.</title>
        <authorList>
            <person name="Zhou Z."/>
            <person name="Liu Y."/>
            <person name="Xu W."/>
            <person name="Pan J."/>
            <person name="Luo Z.H."/>
            <person name="Li M."/>
        </authorList>
    </citation>
    <scope>NUCLEOTIDE SEQUENCE [LARGE SCALE GENOMIC DNA]</scope>
    <source>
        <strain evidence="12">SpSt-906</strain>
    </source>
</reference>
<dbReference type="FunFam" id="3.30.230.10:FF:000005">
    <property type="entry name" value="DNA gyrase subunit B"/>
    <property type="match status" value="1"/>
</dbReference>
<accession>A0A7C3Z2B8</accession>
<dbReference type="FunFam" id="3.40.50.670:FF:000002">
    <property type="entry name" value="DNA gyrase subunit B"/>
    <property type="match status" value="1"/>
</dbReference>
<dbReference type="InterPro" id="IPR013506">
    <property type="entry name" value="Topo_IIA_bsu_dom2"/>
</dbReference>
<dbReference type="InterPro" id="IPR013759">
    <property type="entry name" value="Topo_IIA_B_C"/>
</dbReference>
<dbReference type="GO" id="GO:0003677">
    <property type="term" value="F:DNA binding"/>
    <property type="evidence" value="ECO:0007669"/>
    <property type="project" value="UniProtKB-KW"/>
</dbReference>
<dbReference type="SUPFAM" id="SSF56719">
    <property type="entry name" value="Type II DNA topoisomerase"/>
    <property type="match status" value="1"/>
</dbReference>
<dbReference type="CDD" id="cd16928">
    <property type="entry name" value="HATPase_GyrB-like"/>
    <property type="match status" value="1"/>
</dbReference>
<feature type="binding site" evidence="10">
    <location>
        <position position="494"/>
    </location>
    <ligand>
        <name>Mg(2+)</name>
        <dbReference type="ChEBI" id="CHEBI:18420"/>
        <label>2</label>
    </ligand>
</feature>
<dbReference type="CDD" id="cd03366">
    <property type="entry name" value="TOPRIM_TopoIIA_GyrB"/>
    <property type="match status" value="1"/>
</dbReference>
<dbReference type="InterPro" id="IPR003594">
    <property type="entry name" value="HATPase_dom"/>
</dbReference>
<comment type="miscellaneous">
    <text evidence="10">Few gyrases are as efficient as E.coli at forming negative supercoils. Not all organisms have 2 type II topoisomerases; in organisms with a single type II topoisomerase this enzyme also has to decatenate newly replicated chromosomes.</text>
</comment>
<comment type="subcellular location">
    <subcellularLocation>
        <location evidence="10">Cytoplasm</location>
    </subcellularLocation>
</comment>
<dbReference type="InterPro" id="IPR036890">
    <property type="entry name" value="HATPase_C_sf"/>
</dbReference>
<dbReference type="Pfam" id="PF00204">
    <property type="entry name" value="DNA_gyraseB"/>
    <property type="match status" value="1"/>
</dbReference>
<keyword evidence="6 10" id="KW-0460">Magnesium</keyword>
<dbReference type="Gene3D" id="3.30.230.10">
    <property type="match status" value="1"/>
</dbReference>
<dbReference type="InterPro" id="IPR006171">
    <property type="entry name" value="TOPRIM_dom"/>
</dbReference>
<comment type="function">
    <text evidence="10">A type II topoisomerase that negatively supercoils closed circular double-stranded (ds) DNA in an ATP-dependent manner to modulate DNA topology and maintain chromosomes in an underwound state. Negative supercoiling favors strand separation, and DNA replication, transcription, recombination and repair, all of which involve strand separation. Also able to catalyze the interconversion of other topological isomers of dsDNA rings, including catenanes and knotted rings. Type II topoisomerases break and join 2 DNA strands simultaneously in an ATP-dependent manner.</text>
</comment>
<protein>
    <recommendedName>
        <fullName evidence="10">DNA gyrase subunit B</fullName>
        <ecNumber evidence="10">5.6.2.2</ecNumber>
    </recommendedName>
</protein>
<dbReference type="SUPFAM" id="SSF54211">
    <property type="entry name" value="Ribosomal protein S5 domain 2-like"/>
    <property type="match status" value="1"/>
</dbReference>
<dbReference type="PRINTS" id="PR01159">
    <property type="entry name" value="DNAGYRASEB"/>
</dbReference>